<evidence type="ECO:0000313" key="2">
    <source>
        <dbReference type="EMBL" id="MBM2616598.1"/>
    </source>
</evidence>
<sequence length="231" mass="23439">MSLPLLFLDVDGTLIPFRARWPAAPGATRGSSAVRASHSAQGSHAGSGGSHAGSGGSHAGSGGSHAGSGGSHAGSGGSHAGPGRLGESDAGSGGADASSGNPLLGRLDPDDGRRLLALGCAPVWATTWMAEANEEIAPRLGLPELPVVPWPDEDDVPAPGLHWKTASLVRFAAARPFAWLDDEITDADRRWVSGHHPGPALLRRVDPLEGVTEDDFAAVARWVASVSPPTG</sequence>
<comment type="caution">
    <text evidence="2">The sequence shown here is derived from an EMBL/GenBank/DDBJ whole genome shotgun (WGS) entry which is preliminary data.</text>
</comment>
<evidence type="ECO:0008006" key="4">
    <source>
        <dbReference type="Google" id="ProtNLM"/>
    </source>
</evidence>
<feature type="compositionally biased region" description="Gly residues" evidence="1">
    <location>
        <begin position="45"/>
        <end position="84"/>
    </location>
</feature>
<accession>A0ABS2AB39</accession>
<proteinExistence type="predicted"/>
<dbReference type="EMBL" id="JAENHP010000003">
    <property type="protein sequence ID" value="MBM2616598.1"/>
    <property type="molecule type" value="Genomic_DNA"/>
</dbReference>
<keyword evidence="3" id="KW-1185">Reference proteome</keyword>
<feature type="region of interest" description="Disordered" evidence="1">
    <location>
        <begin position="24"/>
        <end position="106"/>
    </location>
</feature>
<protein>
    <recommendedName>
        <fullName evidence="4">Secreted protein</fullName>
    </recommendedName>
</protein>
<evidence type="ECO:0000256" key="1">
    <source>
        <dbReference type="SAM" id="MobiDB-lite"/>
    </source>
</evidence>
<evidence type="ECO:0000313" key="3">
    <source>
        <dbReference type="Proteomes" id="UP000632138"/>
    </source>
</evidence>
<reference evidence="2 3" key="1">
    <citation type="submission" date="2021-01" db="EMBL/GenBank/DDBJ databases">
        <title>Actinoplanes sp. nov. LDG1-06 isolated from lichen.</title>
        <authorList>
            <person name="Saeng-In P."/>
            <person name="Phongsopitanun W."/>
            <person name="Kanchanasin P."/>
            <person name="Yuki M."/>
            <person name="Kudo T."/>
            <person name="Ohkuma M."/>
            <person name="Tanasupawat S."/>
        </authorList>
    </citation>
    <scope>NUCLEOTIDE SEQUENCE [LARGE SCALE GENOMIC DNA]</scope>
    <source>
        <strain evidence="2 3">LDG1-06</strain>
    </source>
</reference>
<organism evidence="2 3">
    <name type="scientific">Paractinoplanes ovalisporus</name>
    <dbReference type="NCBI Taxonomy" id="2810368"/>
    <lineage>
        <taxon>Bacteria</taxon>
        <taxon>Bacillati</taxon>
        <taxon>Actinomycetota</taxon>
        <taxon>Actinomycetes</taxon>
        <taxon>Micromonosporales</taxon>
        <taxon>Micromonosporaceae</taxon>
        <taxon>Paractinoplanes</taxon>
    </lineage>
</organism>
<name>A0ABS2AB39_9ACTN</name>
<gene>
    <name evidence="2" type="ORF">JIG36_13620</name>
</gene>
<dbReference type="Proteomes" id="UP000632138">
    <property type="component" value="Unassembled WGS sequence"/>
</dbReference>